<dbReference type="Gene3D" id="3.30.70.20">
    <property type="match status" value="2"/>
</dbReference>
<evidence type="ECO:0000256" key="3">
    <source>
        <dbReference type="ARBA" id="ARBA00022448"/>
    </source>
</evidence>
<evidence type="ECO:0000313" key="11">
    <source>
        <dbReference type="EMBL" id="SDM43483.1"/>
    </source>
</evidence>
<dbReference type="STRING" id="321763.SAMN04488692_1356"/>
<dbReference type="GO" id="GO:0030313">
    <property type="term" value="C:cell envelope"/>
    <property type="evidence" value="ECO:0007669"/>
    <property type="project" value="UniProtKB-SubCell"/>
</dbReference>
<dbReference type="InterPro" id="IPR019546">
    <property type="entry name" value="TAT_signal_bac_arc"/>
</dbReference>
<evidence type="ECO:0000313" key="12">
    <source>
        <dbReference type="Proteomes" id="UP000199476"/>
    </source>
</evidence>
<dbReference type="GO" id="GO:0051539">
    <property type="term" value="F:4 iron, 4 sulfur cluster binding"/>
    <property type="evidence" value="ECO:0007669"/>
    <property type="project" value="UniProtKB-KW"/>
</dbReference>
<keyword evidence="3" id="KW-0813">Transport</keyword>
<dbReference type="AlphaFoldDB" id="A0A1G9T6X5"/>
<evidence type="ECO:0000256" key="7">
    <source>
        <dbReference type="ARBA" id="ARBA00022982"/>
    </source>
</evidence>
<dbReference type="PANTHER" id="PTHR43545">
    <property type="entry name" value="FORMATE DEHYDROGENASE, NITRATE-INDUCIBLE, IRON-SULFUR SUBUNIT"/>
    <property type="match status" value="1"/>
</dbReference>
<dbReference type="InterPro" id="IPR017900">
    <property type="entry name" value="4Fe4S_Fe_S_CS"/>
</dbReference>
<dbReference type="RefSeq" id="WP_089762193.1">
    <property type="nucleotide sequence ID" value="NZ_FNGO01000035.1"/>
</dbReference>
<protein>
    <submittedName>
        <fullName evidence="11">Respiratory nitrite reductase specific menaquinol--cytochrome-c reductase complex Fe-S cluster containing subunit NrfC</fullName>
    </submittedName>
</protein>
<dbReference type="GO" id="GO:0046872">
    <property type="term" value="F:metal ion binding"/>
    <property type="evidence" value="ECO:0007669"/>
    <property type="project" value="UniProtKB-KW"/>
</dbReference>
<keyword evidence="5" id="KW-0479">Metal-binding</keyword>
<feature type="domain" description="4Fe-4S ferredoxin-type" evidence="10">
    <location>
        <begin position="92"/>
        <end position="123"/>
    </location>
</feature>
<evidence type="ECO:0000259" key="10">
    <source>
        <dbReference type="PROSITE" id="PS51379"/>
    </source>
</evidence>
<dbReference type="Proteomes" id="UP000199476">
    <property type="component" value="Unassembled WGS sequence"/>
</dbReference>
<evidence type="ECO:0000256" key="5">
    <source>
        <dbReference type="ARBA" id="ARBA00022723"/>
    </source>
</evidence>
<keyword evidence="6" id="KW-0677">Repeat</keyword>
<feature type="domain" description="4Fe-4S ferredoxin-type" evidence="10">
    <location>
        <begin position="47"/>
        <end position="77"/>
    </location>
</feature>
<keyword evidence="4" id="KW-0004">4Fe-4S</keyword>
<dbReference type="EMBL" id="FNGO01000035">
    <property type="protein sequence ID" value="SDM43483.1"/>
    <property type="molecule type" value="Genomic_DNA"/>
</dbReference>
<dbReference type="GO" id="GO:0009055">
    <property type="term" value="F:electron transfer activity"/>
    <property type="evidence" value="ECO:0007669"/>
    <property type="project" value="InterPro"/>
</dbReference>
<proteinExistence type="predicted"/>
<keyword evidence="7" id="KW-0249">Electron transport</keyword>
<dbReference type="NCBIfam" id="TIGR01409">
    <property type="entry name" value="TAT_signal_seq"/>
    <property type="match status" value="1"/>
</dbReference>
<keyword evidence="8" id="KW-0408">Iron</keyword>
<gene>
    <name evidence="11" type="ORF">SAMN04488692_1356</name>
</gene>
<evidence type="ECO:0000256" key="2">
    <source>
        <dbReference type="ARBA" id="ARBA00004196"/>
    </source>
</evidence>
<accession>A0A1G9T6X5</accession>
<keyword evidence="12" id="KW-1185">Reference proteome</keyword>
<dbReference type="OrthoDB" id="9810688at2"/>
<dbReference type="InterPro" id="IPR051555">
    <property type="entry name" value="FDH_Electron_Transfer_Unit"/>
</dbReference>
<dbReference type="Pfam" id="PF13247">
    <property type="entry name" value="Fer4_11"/>
    <property type="match status" value="1"/>
</dbReference>
<organism evidence="11 12">
    <name type="scientific">Halarsenatibacter silvermanii</name>
    <dbReference type="NCBI Taxonomy" id="321763"/>
    <lineage>
        <taxon>Bacteria</taxon>
        <taxon>Bacillati</taxon>
        <taxon>Bacillota</taxon>
        <taxon>Clostridia</taxon>
        <taxon>Halanaerobiales</taxon>
        <taxon>Halarsenatibacteraceae</taxon>
        <taxon>Halarsenatibacter</taxon>
    </lineage>
</organism>
<comment type="cofactor">
    <cofactor evidence="1">
        <name>[4Fe-4S] cluster</name>
        <dbReference type="ChEBI" id="CHEBI:49883"/>
    </cofactor>
</comment>
<evidence type="ECO:0000256" key="1">
    <source>
        <dbReference type="ARBA" id="ARBA00001966"/>
    </source>
</evidence>
<sequence>MQEEKENNQSRRSFLKKSAAAGFTALTAGTALTGDKLLAESNETPRKAILMDNRLCIECQACRVACQNENEIDEEYSFIKFVSKESGEYPDVEYRLRRDSCFHCPDSPCINQCPVDALYKGEGRFTTLEVEECIACGQCQQACPFDIPEIGEERMYKCDACQHLLEQGEEPACVSTCISYALDFGDFEDMLEAGQQRVEEIKDKYPNAELYADYDYGLLLILTDTPTELNLV</sequence>
<dbReference type="PRINTS" id="PR00354">
    <property type="entry name" value="7FE8SFRDOXIN"/>
</dbReference>
<dbReference type="InterPro" id="IPR017896">
    <property type="entry name" value="4Fe4S_Fe-S-bd"/>
</dbReference>
<evidence type="ECO:0000256" key="6">
    <source>
        <dbReference type="ARBA" id="ARBA00022737"/>
    </source>
</evidence>
<dbReference type="PROSITE" id="PS00198">
    <property type="entry name" value="4FE4S_FER_1"/>
    <property type="match status" value="1"/>
</dbReference>
<dbReference type="PANTHER" id="PTHR43545:SF1">
    <property type="entry name" value="HYDROGENASE-2 OPERON PROTEIN HYBA"/>
    <property type="match status" value="1"/>
</dbReference>
<reference evidence="11 12" key="1">
    <citation type="submission" date="2016-10" db="EMBL/GenBank/DDBJ databases">
        <authorList>
            <person name="de Groot N.N."/>
        </authorList>
    </citation>
    <scope>NUCLEOTIDE SEQUENCE [LARGE SCALE GENOMIC DNA]</scope>
    <source>
        <strain evidence="11 12">SLAS-1</strain>
    </source>
</reference>
<dbReference type="InterPro" id="IPR000813">
    <property type="entry name" value="7Fe_ferredoxin"/>
</dbReference>
<dbReference type="SUPFAM" id="SSF54862">
    <property type="entry name" value="4Fe-4S ferredoxins"/>
    <property type="match status" value="1"/>
</dbReference>
<evidence type="ECO:0000256" key="4">
    <source>
        <dbReference type="ARBA" id="ARBA00022485"/>
    </source>
</evidence>
<dbReference type="PROSITE" id="PS51379">
    <property type="entry name" value="4FE4S_FER_2"/>
    <property type="match status" value="3"/>
</dbReference>
<evidence type="ECO:0000256" key="9">
    <source>
        <dbReference type="ARBA" id="ARBA00023014"/>
    </source>
</evidence>
<name>A0A1G9T6X5_9FIRM</name>
<feature type="domain" description="4Fe-4S ferredoxin-type" evidence="10">
    <location>
        <begin position="124"/>
        <end position="153"/>
    </location>
</feature>
<dbReference type="InterPro" id="IPR006311">
    <property type="entry name" value="TAT_signal"/>
</dbReference>
<comment type="subcellular location">
    <subcellularLocation>
        <location evidence="2">Cell envelope</location>
    </subcellularLocation>
</comment>
<dbReference type="PROSITE" id="PS51318">
    <property type="entry name" value="TAT"/>
    <property type="match status" value="1"/>
</dbReference>
<evidence type="ECO:0000256" key="8">
    <source>
        <dbReference type="ARBA" id="ARBA00023004"/>
    </source>
</evidence>
<keyword evidence="9" id="KW-0411">Iron-sulfur</keyword>